<dbReference type="GO" id="GO:0008270">
    <property type="term" value="F:zinc ion binding"/>
    <property type="evidence" value="ECO:0007669"/>
    <property type="project" value="InterPro"/>
</dbReference>
<evidence type="ECO:0000313" key="4">
    <source>
        <dbReference type="Proteomes" id="UP000654922"/>
    </source>
</evidence>
<dbReference type="PROSITE" id="PS01162">
    <property type="entry name" value="QOR_ZETA_CRYSTAL"/>
    <property type="match status" value="1"/>
</dbReference>
<dbReference type="SUPFAM" id="SSF51735">
    <property type="entry name" value="NAD(P)-binding Rossmann-fold domains"/>
    <property type="match status" value="1"/>
</dbReference>
<dbReference type="Gene3D" id="3.90.180.10">
    <property type="entry name" value="Medium-chain alcohol dehydrogenases, catalytic domain"/>
    <property type="match status" value="1"/>
</dbReference>
<dbReference type="InterPro" id="IPR036291">
    <property type="entry name" value="NAD(P)-bd_dom_sf"/>
</dbReference>
<protein>
    <recommendedName>
        <fullName evidence="2">Enoyl reductase (ER) domain-containing protein</fullName>
    </recommendedName>
</protein>
<dbReference type="InterPro" id="IPR020843">
    <property type="entry name" value="ER"/>
</dbReference>
<dbReference type="AlphaFoldDB" id="A0A8H6UU01"/>
<dbReference type="SMART" id="SM00829">
    <property type="entry name" value="PKS_ER"/>
    <property type="match status" value="1"/>
</dbReference>
<dbReference type="EMBL" id="JACBAE010001295">
    <property type="protein sequence ID" value="KAF7166918.1"/>
    <property type="molecule type" value="Genomic_DNA"/>
</dbReference>
<gene>
    <name evidence="3" type="ORF">CNMCM5623_000455</name>
</gene>
<dbReference type="GO" id="GO:0016491">
    <property type="term" value="F:oxidoreductase activity"/>
    <property type="evidence" value="ECO:0007669"/>
    <property type="project" value="InterPro"/>
</dbReference>
<dbReference type="Pfam" id="PF13602">
    <property type="entry name" value="ADH_zinc_N_2"/>
    <property type="match status" value="1"/>
</dbReference>
<dbReference type="Gene3D" id="3.40.50.720">
    <property type="entry name" value="NAD(P)-binding Rossmann-like Domain"/>
    <property type="match status" value="1"/>
</dbReference>
<feature type="domain" description="Enoyl reductase (ER)" evidence="2">
    <location>
        <begin position="104"/>
        <end position="364"/>
    </location>
</feature>
<dbReference type="OrthoDB" id="3509362at2759"/>
<dbReference type="PANTHER" id="PTHR44013">
    <property type="entry name" value="ZINC-TYPE ALCOHOL DEHYDROGENASE-LIKE PROTEIN C16A3.02C"/>
    <property type="match status" value="1"/>
</dbReference>
<dbReference type="Proteomes" id="UP000654922">
    <property type="component" value="Unassembled WGS sequence"/>
</dbReference>
<name>A0A8H6UU01_9EURO</name>
<dbReference type="PANTHER" id="PTHR44013:SF5">
    <property type="entry name" value="OXIDOREDUCTASE, PUTATIVE (AFU_ORTHOLOGUE AFUA_5G01290)-RELATED"/>
    <property type="match status" value="1"/>
</dbReference>
<evidence type="ECO:0000313" key="3">
    <source>
        <dbReference type="EMBL" id="KAF7166918.1"/>
    </source>
</evidence>
<dbReference type="CDD" id="cd05289">
    <property type="entry name" value="MDR_like_2"/>
    <property type="match status" value="1"/>
</dbReference>
<evidence type="ECO:0000256" key="1">
    <source>
        <dbReference type="SAM" id="MobiDB-lite"/>
    </source>
</evidence>
<dbReference type="InterPro" id="IPR052733">
    <property type="entry name" value="Chloroplast_QOR"/>
</dbReference>
<evidence type="ECO:0000259" key="2">
    <source>
        <dbReference type="SMART" id="SM00829"/>
    </source>
</evidence>
<accession>A0A8H6UU01</accession>
<comment type="caution">
    <text evidence="3">The sequence shown here is derived from an EMBL/GenBank/DDBJ whole genome shotgun (WGS) entry which is preliminary data.</text>
</comment>
<reference evidence="3" key="1">
    <citation type="submission" date="2020-06" db="EMBL/GenBank/DDBJ databases">
        <title>Draft genome sequences of strains closely related to Aspergillus parafelis and Aspergillus hiratsukae.</title>
        <authorList>
            <person name="Dos Santos R.A.C."/>
            <person name="Rivero-Menendez O."/>
            <person name="Steenwyk J.L."/>
            <person name="Mead M.E."/>
            <person name="Goldman G.H."/>
            <person name="Alastruey-Izquierdo A."/>
            <person name="Rokas A."/>
        </authorList>
    </citation>
    <scope>NUCLEOTIDE SEQUENCE</scope>
    <source>
        <strain evidence="3">CNM-CM5623</strain>
    </source>
</reference>
<feature type="compositionally biased region" description="Polar residues" evidence="1">
    <location>
        <begin position="58"/>
        <end position="70"/>
    </location>
</feature>
<organism evidence="3 4">
    <name type="scientific">Aspergillus felis</name>
    <dbReference type="NCBI Taxonomy" id="1287682"/>
    <lineage>
        <taxon>Eukaryota</taxon>
        <taxon>Fungi</taxon>
        <taxon>Dikarya</taxon>
        <taxon>Ascomycota</taxon>
        <taxon>Pezizomycotina</taxon>
        <taxon>Eurotiomycetes</taxon>
        <taxon>Eurotiomycetidae</taxon>
        <taxon>Eurotiales</taxon>
        <taxon>Aspergillaceae</taxon>
        <taxon>Aspergillus</taxon>
        <taxon>Aspergillus subgen. Fumigati</taxon>
    </lineage>
</organism>
<sequence>MRRKGDVWFDVVYDDVEGLRGIAPRAMAILKKQLLALSQQVPEVKDGEKGELDGTADDGNTTQAPEQFSSCTKTVQPNKLVFFDKSGERHEIYLPKGTLQKAIGLLQEENWDELLKFPPYNQNYPSETSGSDVKYISTGVLQTIILLREIGADLARSPQNLSWAESSAIPLSAQTALQALFVQSGIGELGDAAWKGKRVLVTAASGGVGIWVVQLARLAGATVIGTCGPRNVEFVKSFGASEVINYRERDLKEWGQRMGNQVDLVVDCIGKKSLEDAWWCVKDGGILISIFQPPEQVQPEECKRKNVQNLFFIVSANRADLEEVTKLVEEGKCRGVVDSVWPLEQFEEAFKRLDDGHARGKIILDLSLNQ</sequence>
<proteinExistence type="predicted"/>
<feature type="region of interest" description="Disordered" evidence="1">
    <location>
        <begin position="45"/>
        <end position="70"/>
    </location>
</feature>
<dbReference type="InterPro" id="IPR002364">
    <property type="entry name" value="Quin_OxRdtase/zeta-crystal_CS"/>
</dbReference>